<dbReference type="Proteomes" id="UP000006659">
    <property type="component" value="Chromosome"/>
</dbReference>
<evidence type="ECO:0000313" key="1">
    <source>
        <dbReference type="EMBL" id="AEK36228.1"/>
    </source>
</evidence>
<dbReference type="STRING" id="858619.CVAR_0876"/>
<accession>G0HC66</accession>
<protein>
    <submittedName>
        <fullName evidence="1">Uncharacterized protein</fullName>
    </submittedName>
</protein>
<sequence length="256" mass="28727">MRLAEIPTGLQGAGFEHDWQQIVGMDGALHRGTTDQTGSVQLKVWVSDPRSSAWARRQHALWRESLGRGKDTCRLIVVSKESGYWWLDCRADNVSEANYLGQNCKPGAVGETGELVQFVSDRSFWERFDEERIYDRDTYRTAALRNLGDQPAWLRWTVTGGHDGVTIGVGEGTVDLPAQKTLDAGYVIDTDPLWPSITDTTGTNLQAELPAAYWDEPLPARGMHRGNSVPLVIRPTNPRENFRVEVAYTPRTEQAW</sequence>
<dbReference type="KEGG" id="cva:CVAR_0876"/>
<proteinExistence type="predicted"/>
<evidence type="ECO:0000313" key="2">
    <source>
        <dbReference type="Proteomes" id="UP000006659"/>
    </source>
</evidence>
<dbReference type="HOGENOM" id="CLU_1084688_0_0_11"/>
<name>G0HC66_CORVD</name>
<dbReference type="eggNOG" id="ENOG5030QHT">
    <property type="taxonomic scope" value="Bacteria"/>
</dbReference>
<dbReference type="EMBL" id="CP002917">
    <property type="protein sequence ID" value="AEK36228.1"/>
    <property type="molecule type" value="Genomic_DNA"/>
</dbReference>
<reference evidence="1 2" key="1">
    <citation type="journal article" date="2011" name="BMC Genomics">
        <title>Complete genome sequence of Corynebacterium variabile DSM 44702 isolated from the surface of smear-ripened cheeses and insights into cheese ripening and flavor generation.</title>
        <authorList>
            <person name="Schroeder J."/>
            <person name="Maus I."/>
            <person name="Trost E."/>
            <person name="Tauch A."/>
        </authorList>
    </citation>
    <scope>NUCLEOTIDE SEQUENCE [LARGE SCALE GENOMIC DNA]</scope>
    <source>
        <strain evidence="2">DSM 44702 / JCM 12073 / NCIMB 30131</strain>
    </source>
</reference>
<dbReference type="AlphaFoldDB" id="G0HC66"/>
<organism evidence="1 2">
    <name type="scientific">Corynebacterium variabile (strain DSM 44702 / CIP 107183 / JCM 12073 / NCIMB 30131)</name>
    <name type="common">Corynebacterium mooreparkense</name>
    <dbReference type="NCBI Taxonomy" id="858619"/>
    <lineage>
        <taxon>Bacteria</taxon>
        <taxon>Bacillati</taxon>
        <taxon>Actinomycetota</taxon>
        <taxon>Actinomycetes</taxon>
        <taxon>Mycobacteriales</taxon>
        <taxon>Corynebacteriaceae</taxon>
        <taxon>Corynebacterium</taxon>
    </lineage>
</organism>
<gene>
    <name evidence="1" type="ordered locus">CVAR_0876</name>
</gene>